<sequence length="60" mass="6458">MKIAAAAAAAEDTPKLAKNRQQAECKPTLPQLASYSSPLPTAVVSIKQRSKFRASRLKFA</sequence>
<reference evidence="2 3" key="1">
    <citation type="submission" date="2015-01" db="EMBL/GenBank/DDBJ databases">
        <title>Evolution of Trichinella species and genotypes.</title>
        <authorList>
            <person name="Korhonen P.K."/>
            <person name="Edoardo P."/>
            <person name="Giuseppe L.R."/>
            <person name="Gasser R.B."/>
        </authorList>
    </citation>
    <scope>NUCLEOTIDE SEQUENCE [LARGE SCALE GENOMIC DNA]</scope>
    <source>
        <strain evidence="2">ISS37</strain>
    </source>
</reference>
<proteinExistence type="predicted"/>
<evidence type="ECO:0000256" key="1">
    <source>
        <dbReference type="SAM" id="MobiDB-lite"/>
    </source>
</evidence>
<dbReference type="Proteomes" id="UP000054630">
    <property type="component" value="Unassembled WGS sequence"/>
</dbReference>
<name>A0A0V0SG13_9BILA</name>
<evidence type="ECO:0000313" key="3">
    <source>
        <dbReference type="Proteomes" id="UP000054630"/>
    </source>
</evidence>
<comment type="caution">
    <text evidence="2">The sequence shown here is derived from an EMBL/GenBank/DDBJ whole genome shotgun (WGS) entry which is preliminary data.</text>
</comment>
<accession>A0A0V0SG13</accession>
<keyword evidence="3" id="KW-1185">Reference proteome</keyword>
<protein>
    <submittedName>
        <fullName evidence="2">Uncharacterized protein</fullName>
    </submittedName>
</protein>
<feature type="region of interest" description="Disordered" evidence="1">
    <location>
        <begin position="1"/>
        <end position="21"/>
    </location>
</feature>
<evidence type="ECO:0000313" key="2">
    <source>
        <dbReference type="EMBL" id="KRX25662.1"/>
    </source>
</evidence>
<feature type="compositionally biased region" description="Low complexity" evidence="1">
    <location>
        <begin position="1"/>
        <end position="10"/>
    </location>
</feature>
<dbReference type="EMBL" id="JYDL01000011">
    <property type="protein sequence ID" value="KRX25662.1"/>
    <property type="molecule type" value="Genomic_DNA"/>
</dbReference>
<organism evidence="2 3">
    <name type="scientific">Trichinella nelsoni</name>
    <dbReference type="NCBI Taxonomy" id="6336"/>
    <lineage>
        <taxon>Eukaryota</taxon>
        <taxon>Metazoa</taxon>
        <taxon>Ecdysozoa</taxon>
        <taxon>Nematoda</taxon>
        <taxon>Enoplea</taxon>
        <taxon>Dorylaimia</taxon>
        <taxon>Trichinellida</taxon>
        <taxon>Trichinellidae</taxon>
        <taxon>Trichinella</taxon>
    </lineage>
</organism>
<dbReference type="AlphaFoldDB" id="A0A0V0SG13"/>
<gene>
    <name evidence="2" type="ORF">T07_11184</name>
</gene>